<dbReference type="PANTHER" id="PTHR43433:SF5">
    <property type="entry name" value="AB HYDROLASE-1 DOMAIN-CONTAINING PROTEIN"/>
    <property type="match status" value="1"/>
</dbReference>
<evidence type="ECO:0000313" key="3">
    <source>
        <dbReference type="EMBL" id="PRI12072.1"/>
    </source>
</evidence>
<dbReference type="GO" id="GO:0004806">
    <property type="term" value="F:triacylglycerol lipase activity"/>
    <property type="evidence" value="ECO:0007669"/>
    <property type="project" value="TreeGrafter"/>
</dbReference>
<name>A0A2S9QR76_9MICO</name>
<dbReference type="Pfam" id="PF12697">
    <property type="entry name" value="Abhydrolase_6"/>
    <property type="match status" value="1"/>
</dbReference>
<comment type="caution">
    <text evidence="3">The sequence shown here is derived from an EMBL/GenBank/DDBJ whole genome shotgun (WGS) entry which is preliminary data.</text>
</comment>
<feature type="domain" description="AB hydrolase-1" evidence="2">
    <location>
        <begin position="85"/>
        <end position="316"/>
    </location>
</feature>
<evidence type="ECO:0000313" key="4">
    <source>
        <dbReference type="Proteomes" id="UP000238650"/>
    </source>
</evidence>
<dbReference type="InterPro" id="IPR000073">
    <property type="entry name" value="AB_hydrolase_1"/>
</dbReference>
<dbReference type="EMBL" id="MWZD01000013">
    <property type="protein sequence ID" value="PRI12072.1"/>
    <property type="molecule type" value="Genomic_DNA"/>
</dbReference>
<protein>
    <recommendedName>
        <fullName evidence="2">AB hydrolase-1 domain-containing protein</fullName>
    </recommendedName>
</protein>
<evidence type="ECO:0000256" key="1">
    <source>
        <dbReference type="SAM" id="MobiDB-lite"/>
    </source>
</evidence>
<keyword evidence="4" id="KW-1185">Reference proteome</keyword>
<dbReference type="OrthoDB" id="3211023at2"/>
<accession>A0A2S9QR76</accession>
<dbReference type="Proteomes" id="UP000238650">
    <property type="component" value="Unassembled WGS sequence"/>
</dbReference>
<dbReference type="InterPro" id="IPR050471">
    <property type="entry name" value="AB_hydrolase"/>
</dbReference>
<dbReference type="GO" id="GO:0046503">
    <property type="term" value="P:glycerolipid catabolic process"/>
    <property type="evidence" value="ECO:0007669"/>
    <property type="project" value="TreeGrafter"/>
</dbReference>
<feature type="compositionally biased region" description="Basic and acidic residues" evidence="1">
    <location>
        <begin position="1"/>
        <end position="12"/>
    </location>
</feature>
<dbReference type="Gene3D" id="3.40.50.1820">
    <property type="entry name" value="alpha/beta hydrolase"/>
    <property type="match status" value="1"/>
</dbReference>
<dbReference type="SUPFAM" id="SSF53474">
    <property type="entry name" value="alpha/beta-Hydrolases"/>
    <property type="match status" value="1"/>
</dbReference>
<dbReference type="PANTHER" id="PTHR43433">
    <property type="entry name" value="HYDROLASE, ALPHA/BETA FOLD FAMILY PROTEIN"/>
    <property type="match status" value="1"/>
</dbReference>
<gene>
    <name evidence="3" type="ORF">B4915_03140</name>
</gene>
<feature type="region of interest" description="Disordered" evidence="1">
    <location>
        <begin position="1"/>
        <end position="20"/>
    </location>
</feature>
<dbReference type="InterPro" id="IPR029058">
    <property type="entry name" value="AB_hydrolase_fold"/>
</dbReference>
<proteinExistence type="predicted"/>
<dbReference type="AlphaFoldDB" id="A0A2S9QR76"/>
<reference evidence="3 4" key="1">
    <citation type="journal article" date="2017" name="New Microbes New Infect">
        <title>Genome sequence of 'Leucobacter massiliensis' sp. nov. isolated from human pharynx after travel to the 2014 Hajj.</title>
        <authorList>
            <person name="Leangapichart T."/>
            <person name="Gautret P."/>
            <person name="Nguyen T.T."/>
            <person name="Armstrong N."/>
            <person name="Rolain J.M."/>
        </authorList>
    </citation>
    <scope>NUCLEOTIDE SEQUENCE [LARGE SCALE GENOMIC DNA]</scope>
    <source>
        <strain evidence="3 4">122RC15</strain>
    </source>
</reference>
<organism evidence="3 4">
    <name type="scientific">Leucobacter massiliensis</name>
    <dbReference type="NCBI Taxonomy" id="1686285"/>
    <lineage>
        <taxon>Bacteria</taxon>
        <taxon>Bacillati</taxon>
        <taxon>Actinomycetota</taxon>
        <taxon>Actinomycetes</taxon>
        <taxon>Micrococcales</taxon>
        <taxon>Microbacteriaceae</taxon>
        <taxon>Leucobacter</taxon>
    </lineage>
</organism>
<sequence>MPGRVAYDESVHEPGGSDQPSFWVAGTDAVEGDVVAALREAAVCDAALGPIDWSVLPAGAVRDEFAAPSGPLARVSMGPADGERVLLVPGMTGSKEDFTLMLPLLAAAGCRVESYDLAGQYESWQAGPERLSPPGGSYTLGLFVDDLLAMLGAGAAPAHVLGYSFAGTVAGAAALRAPERFASLTLLSTPPLAGRALRGFKILGPLHPRVRARSLGPVFIAALRANVHRAPADRAAFIRARLALTRPSSVGDILELMQRTPDLAAPLRATGIPILVVAGRGDVWRLEDHRGFARRLGADLLVLPDGHSPCETAPHQLTLAMLRLMGR</sequence>
<evidence type="ECO:0000259" key="2">
    <source>
        <dbReference type="Pfam" id="PF12697"/>
    </source>
</evidence>